<dbReference type="RefSeq" id="WP_307191014.1">
    <property type="nucleotide sequence ID" value="NZ_JAUSUN010000001.1"/>
</dbReference>
<gene>
    <name evidence="2" type="ORF">J2S25_000253</name>
</gene>
<dbReference type="Proteomes" id="UP001242313">
    <property type="component" value="Unassembled WGS sequence"/>
</dbReference>
<evidence type="ECO:0000313" key="3">
    <source>
        <dbReference type="Proteomes" id="UP001242313"/>
    </source>
</evidence>
<sequence length="111" mass="13144">MERILSEWNHYKIELSHHFANRDHEQALPLMRKSIDLFKQFLFMSNGLNPNLDSMGHCKLKPVNVSERLEFVSSRPGLFQSYKQLVELFTEQEKQYASKIALHQAKEKRPD</sequence>
<comment type="caution">
    <text evidence="2">The sequence shown here is derived from an EMBL/GenBank/DDBJ whole genome shotgun (WGS) entry which is preliminary data.</text>
</comment>
<evidence type="ECO:0000259" key="1">
    <source>
        <dbReference type="Pfam" id="PF21747"/>
    </source>
</evidence>
<protein>
    <recommendedName>
        <fullName evidence="1">YpoC-like domain-containing protein</fullName>
    </recommendedName>
</protein>
<dbReference type="Pfam" id="PF21747">
    <property type="entry name" value="YpoC"/>
    <property type="match status" value="1"/>
</dbReference>
<evidence type="ECO:0000313" key="2">
    <source>
        <dbReference type="EMBL" id="MDQ0412075.1"/>
    </source>
</evidence>
<feature type="domain" description="YpoC-like" evidence="1">
    <location>
        <begin position="2"/>
        <end position="103"/>
    </location>
</feature>
<name>A0ABU0FQQ1_9BACI</name>
<accession>A0ABU0FQQ1</accession>
<proteinExistence type="predicted"/>
<dbReference type="EMBL" id="JAUSUN010000001">
    <property type="protein sequence ID" value="MDQ0412075.1"/>
    <property type="molecule type" value="Genomic_DNA"/>
</dbReference>
<dbReference type="InterPro" id="IPR048427">
    <property type="entry name" value="YpoC"/>
</dbReference>
<keyword evidence="3" id="KW-1185">Reference proteome</keyword>
<reference evidence="2 3" key="1">
    <citation type="submission" date="2023-07" db="EMBL/GenBank/DDBJ databases">
        <title>Genomic Encyclopedia of Type Strains, Phase IV (KMG-IV): sequencing the most valuable type-strain genomes for metagenomic binning, comparative biology and taxonomic classification.</title>
        <authorList>
            <person name="Goeker M."/>
        </authorList>
    </citation>
    <scope>NUCLEOTIDE SEQUENCE [LARGE SCALE GENOMIC DNA]</scope>
    <source>
        <strain evidence="2 3">DSM 19598</strain>
    </source>
</reference>
<organism evidence="2 3">
    <name type="scientific">Mesobacillus stamsii</name>
    <dbReference type="NCBI Taxonomy" id="225347"/>
    <lineage>
        <taxon>Bacteria</taxon>
        <taxon>Bacillati</taxon>
        <taxon>Bacillota</taxon>
        <taxon>Bacilli</taxon>
        <taxon>Bacillales</taxon>
        <taxon>Bacillaceae</taxon>
        <taxon>Mesobacillus</taxon>
    </lineage>
</organism>